<dbReference type="EMBL" id="JAYGJQ010000002">
    <property type="protein sequence ID" value="MEA9357256.1"/>
    <property type="molecule type" value="Genomic_DNA"/>
</dbReference>
<evidence type="ECO:0000313" key="2">
    <source>
        <dbReference type="EMBL" id="MEA9357256.1"/>
    </source>
</evidence>
<proteinExistence type="predicted"/>
<keyword evidence="3" id="KW-1185">Reference proteome</keyword>
<evidence type="ECO:0000313" key="3">
    <source>
        <dbReference type="Proteomes" id="UP001302274"/>
    </source>
</evidence>
<gene>
    <name evidence="2" type="ORF">SHI21_13610</name>
</gene>
<reference evidence="2 3" key="1">
    <citation type="submission" date="2023-11" db="EMBL/GenBank/DDBJ databases">
        <title>A Novel Polar Bacteriovorax (B. antarcticus) Isolated from the Biocrust in Antarctica.</title>
        <authorList>
            <person name="Mun W."/>
            <person name="Choi S.Y."/>
            <person name="Mitchell R.J."/>
        </authorList>
    </citation>
    <scope>NUCLEOTIDE SEQUENCE [LARGE SCALE GENOMIC DNA]</scope>
    <source>
        <strain evidence="2 3">PP10</strain>
    </source>
</reference>
<evidence type="ECO:0000259" key="1">
    <source>
        <dbReference type="Pfam" id="PF11074"/>
    </source>
</evidence>
<dbReference type="RefSeq" id="WP_323577186.1">
    <property type="nucleotide sequence ID" value="NZ_JAYGJQ010000002.1"/>
</dbReference>
<protein>
    <submittedName>
        <fullName evidence="2">DUF2779 domain-containing protein</fullName>
    </submittedName>
</protein>
<feature type="domain" description="DUF2779" evidence="1">
    <location>
        <begin position="380"/>
        <end position="525"/>
    </location>
</feature>
<dbReference type="Pfam" id="PF11074">
    <property type="entry name" value="DUF2779"/>
    <property type="match status" value="1"/>
</dbReference>
<sequence length="630" mass="72611">MRYLTKSRFKMALECPTKLYYTKKPKEYADSSIDDPFMEALAKGGFQVGELAKLYYPDGVEVRGLDFDKTWEETQALLKNENVIIYEAAIKYKNLFIRIDVLKKTGKKIELIEAKSKSFSGSTFATDVWQKAKLKKNEYQVASDWKPYIFDVAFQTYVLNLAFPEFTVIPFLMCADKDLVASSDGLNQKFLIGKDEKSRTKITIMGKTDLSSLGTPILTAVDVSEVVSKIHNNTEESEIYGELNFKDAVAFFADHYERDVRIVSEVDKACKGCEFRTDDKKLKNGFNECWKAHGLSAEELNKTFVFDMWYGPKVLNDKIFVEDLDENDFEVKENEPGVDGLNRSQRQWLQMDKIIRDDGSEHKDQDGINREFSTYTFPLHFIDFETSMVAIPFNKGRRPYEQMAFQFSHHEMDKDGKYHHAGEWISTTPGEFPNFNFVRALKKQLENDNGTIFRYSNHENTVLSQIIVQLQKSLEPDREELISWIKTITKNNDKVGGWKGDRCMVDLCEVVKKFYYHPETHGSNSIKYVLPAVLKMQGKDPDPYGSLPAIFRDYDASTIDFIMKNDDSGDGGEQLSNGGAAMMAYALMQFTEMSDEERRLIKEALLRYCKLDTEAMVWIYQYLRGTNDDK</sequence>
<comment type="caution">
    <text evidence="2">The sequence shown here is derived from an EMBL/GenBank/DDBJ whole genome shotgun (WGS) entry which is preliminary data.</text>
</comment>
<name>A0ABU5VWB8_9BACT</name>
<accession>A0ABU5VWB8</accession>
<organism evidence="2 3">
    <name type="scientific">Bacteriovorax antarcticus</name>
    <dbReference type="NCBI Taxonomy" id="3088717"/>
    <lineage>
        <taxon>Bacteria</taxon>
        <taxon>Pseudomonadati</taxon>
        <taxon>Bdellovibrionota</taxon>
        <taxon>Bacteriovoracia</taxon>
        <taxon>Bacteriovoracales</taxon>
        <taxon>Bacteriovoracaceae</taxon>
        <taxon>Bacteriovorax</taxon>
    </lineage>
</organism>
<dbReference type="InterPro" id="IPR021301">
    <property type="entry name" value="DUF2779"/>
</dbReference>
<dbReference type="Proteomes" id="UP001302274">
    <property type="component" value="Unassembled WGS sequence"/>
</dbReference>